<accession>A0ACC2BDU5</accession>
<proteinExistence type="predicted"/>
<gene>
    <name evidence="1" type="ORF">O6H91_16G074000</name>
</gene>
<protein>
    <submittedName>
        <fullName evidence="1">Uncharacterized protein</fullName>
    </submittedName>
</protein>
<organism evidence="1 2">
    <name type="scientific">Diphasiastrum complanatum</name>
    <name type="common">Issler's clubmoss</name>
    <name type="synonym">Lycopodium complanatum</name>
    <dbReference type="NCBI Taxonomy" id="34168"/>
    <lineage>
        <taxon>Eukaryota</taxon>
        <taxon>Viridiplantae</taxon>
        <taxon>Streptophyta</taxon>
        <taxon>Embryophyta</taxon>
        <taxon>Tracheophyta</taxon>
        <taxon>Lycopodiopsida</taxon>
        <taxon>Lycopodiales</taxon>
        <taxon>Lycopodiaceae</taxon>
        <taxon>Lycopodioideae</taxon>
        <taxon>Diphasiastrum</taxon>
    </lineage>
</organism>
<reference evidence="2" key="1">
    <citation type="journal article" date="2024" name="Proc. Natl. Acad. Sci. U.S.A.">
        <title>Extraordinary preservation of gene collinearity over three hundred million years revealed in homosporous lycophytes.</title>
        <authorList>
            <person name="Li C."/>
            <person name="Wickell D."/>
            <person name="Kuo L.Y."/>
            <person name="Chen X."/>
            <person name="Nie B."/>
            <person name="Liao X."/>
            <person name="Peng D."/>
            <person name="Ji J."/>
            <person name="Jenkins J."/>
            <person name="Williams M."/>
            <person name="Shu S."/>
            <person name="Plott C."/>
            <person name="Barry K."/>
            <person name="Rajasekar S."/>
            <person name="Grimwood J."/>
            <person name="Han X."/>
            <person name="Sun S."/>
            <person name="Hou Z."/>
            <person name="He W."/>
            <person name="Dai G."/>
            <person name="Sun C."/>
            <person name="Schmutz J."/>
            <person name="Leebens-Mack J.H."/>
            <person name="Li F.W."/>
            <person name="Wang L."/>
        </authorList>
    </citation>
    <scope>NUCLEOTIDE SEQUENCE [LARGE SCALE GENOMIC DNA]</scope>
    <source>
        <strain evidence="2">cv. PW_Plant_1</strain>
    </source>
</reference>
<name>A0ACC2BDU5_DIPCM</name>
<evidence type="ECO:0000313" key="2">
    <source>
        <dbReference type="Proteomes" id="UP001162992"/>
    </source>
</evidence>
<keyword evidence="2" id="KW-1185">Reference proteome</keyword>
<dbReference type="EMBL" id="CM055107">
    <property type="protein sequence ID" value="KAJ7527842.1"/>
    <property type="molecule type" value="Genomic_DNA"/>
</dbReference>
<dbReference type="Proteomes" id="UP001162992">
    <property type="component" value="Chromosome 16"/>
</dbReference>
<sequence length="390" mass="44700">MVSLRINEEENEPQIELVYLLFAGAEAVEEENVEMAYSILERLISMSAIDGSPMQRLGSYFAETFAARLTSNNSSHLFQGLTPFRNFNSHAYEETEMLEAFAAMHELIPIGRFVHFTMNQVLLDAVEEQKFIHLIDFQVWYGSQWPAFLQSLALRPSGPPMRVRMTAIGSSLKELEENGRKLLEYAREMGISFKYHPLVTELHDFKASMIEMRRDEVCLINSLGVFHRLLHGGSEIFHELLCNLKSDVRPKLLVMSETDGNHNGSSFKHRFVECLRFYAAIFDVFDATLPQTSLTRIQLEHLFAGQKIRNIISCEGAARVERHENMQSWSMRMHAAQFNRYFISSRAVNQANHLLEIYKATSDGYTSTYSDGALILGWRNMPLVHVSAWS</sequence>
<evidence type="ECO:0000313" key="1">
    <source>
        <dbReference type="EMBL" id="KAJ7527842.1"/>
    </source>
</evidence>
<comment type="caution">
    <text evidence="1">The sequence shown here is derived from an EMBL/GenBank/DDBJ whole genome shotgun (WGS) entry which is preliminary data.</text>
</comment>